<keyword evidence="4 6" id="KW-0472">Membrane</keyword>
<dbReference type="InterPro" id="IPR011701">
    <property type="entry name" value="MFS"/>
</dbReference>
<evidence type="ECO:0000256" key="6">
    <source>
        <dbReference type="SAM" id="Phobius"/>
    </source>
</evidence>
<evidence type="ECO:0000313" key="7">
    <source>
        <dbReference type="EMBL" id="CAK7224632.1"/>
    </source>
</evidence>
<gene>
    <name evidence="7" type="ORF">SEUCBS140593_005633</name>
</gene>
<feature type="transmembrane region" description="Helical" evidence="6">
    <location>
        <begin position="333"/>
        <end position="360"/>
    </location>
</feature>
<dbReference type="PANTHER" id="PTHR23502">
    <property type="entry name" value="MAJOR FACILITATOR SUPERFAMILY"/>
    <property type="match status" value="1"/>
</dbReference>
<evidence type="ECO:0000256" key="4">
    <source>
        <dbReference type="ARBA" id="ARBA00023136"/>
    </source>
</evidence>
<feature type="transmembrane region" description="Helical" evidence="6">
    <location>
        <begin position="209"/>
        <end position="231"/>
    </location>
</feature>
<dbReference type="Gene3D" id="1.20.1250.20">
    <property type="entry name" value="MFS general substrate transporter like domains"/>
    <property type="match status" value="1"/>
</dbReference>
<reference evidence="7 8" key="1">
    <citation type="submission" date="2024-01" db="EMBL/GenBank/DDBJ databases">
        <authorList>
            <person name="Allen C."/>
            <person name="Tagirdzhanova G."/>
        </authorList>
    </citation>
    <scope>NUCLEOTIDE SEQUENCE [LARGE SCALE GENOMIC DNA]</scope>
</reference>
<name>A0ABP0BY08_9PEZI</name>
<feature type="transmembrane region" description="Helical" evidence="6">
    <location>
        <begin position="183"/>
        <end position="203"/>
    </location>
</feature>
<evidence type="ECO:0000313" key="8">
    <source>
        <dbReference type="Proteomes" id="UP001642482"/>
    </source>
</evidence>
<feature type="transmembrane region" description="Helical" evidence="6">
    <location>
        <begin position="124"/>
        <end position="143"/>
    </location>
</feature>
<dbReference type="InterPro" id="IPR036259">
    <property type="entry name" value="MFS_trans_sf"/>
</dbReference>
<sequence length="548" mass="60795">MDTSIEHRESPGTVTLVDLDGNISAKHSSSQKEIILSPTPSADPNDPLNWSPWRKWRTTLCTLLFTWCICCSSSACFSVFVPIYEQSGISLDHLNQGTGYMYLLFGWGLLFWQPLALTFGRRGVFLLCLLGTCMMNVWAGYAVTNGQWIASRILIGFFGAPSEALAEVVMADLWFAHERGTYMGLYVMALYGGQLAAVPAGYITNAMGWPWVLWFCAILNAFGFVACFFCLEETMYNREELPTTNVSAVGAVAASSAEAVNSTEKDLRTKKPDSSADSDSSMRGRDLSASAGTSYPVRSYWQKLAFFRALDGRRNTFWEQAYKPLLLVRFPGIVFGGFIYGCYLNWFSIVNATVSIFFSASPYDWSAANVGLSYIAELLGTYLSGFVAGRLADRLTIYLAKRNGGVMEPEFRLWMFALLALLAPFGLFLYGIGYAHGLSYWSMLFGMVMIGFVGPACGSLTVTYIVDCYREISGEALITVILIRNTMNFGFNYGVTPWVDNMGAQNTFLVAGVVAFVSTLVFLIMIFWGKKMRMACAATYWEMVEDSL</sequence>
<feature type="transmembrane region" description="Helical" evidence="6">
    <location>
        <begin position="99"/>
        <end position="117"/>
    </location>
</feature>
<accession>A0ABP0BY08</accession>
<dbReference type="Proteomes" id="UP001642482">
    <property type="component" value="Unassembled WGS sequence"/>
</dbReference>
<feature type="transmembrane region" description="Helical" evidence="6">
    <location>
        <begin position="507"/>
        <end position="528"/>
    </location>
</feature>
<evidence type="ECO:0000256" key="5">
    <source>
        <dbReference type="SAM" id="MobiDB-lite"/>
    </source>
</evidence>
<dbReference type="SUPFAM" id="SSF103473">
    <property type="entry name" value="MFS general substrate transporter"/>
    <property type="match status" value="1"/>
</dbReference>
<dbReference type="Pfam" id="PF07690">
    <property type="entry name" value="MFS_1"/>
    <property type="match status" value="1"/>
</dbReference>
<organism evidence="7 8">
    <name type="scientific">Sporothrix eucalyptigena</name>
    <dbReference type="NCBI Taxonomy" id="1812306"/>
    <lineage>
        <taxon>Eukaryota</taxon>
        <taxon>Fungi</taxon>
        <taxon>Dikarya</taxon>
        <taxon>Ascomycota</taxon>
        <taxon>Pezizomycotina</taxon>
        <taxon>Sordariomycetes</taxon>
        <taxon>Sordariomycetidae</taxon>
        <taxon>Ophiostomatales</taxon>
        <taxon>Ophiostomataceae</taxon>
        <taxon>Sporothrix</taxon>
    </lineage>
</organism>
<proteinExistence type="predicted"/>
<feature type="transmembrane region" description="Helical" evidence="6">
    <location>
        <begin position="438"/>
        <end position="464"/>
    </location>
</feature>
<dbReference type="EMBL" id="CAWUHD010000056">
    <property type="protein sequence ID" value="CAK7224632.1"/>
    <property type="molecule type" value="Genomic_DNA"/>
</dbReference>
<keyword evidence="8" id="KW-1185">Reference proteome</keyword>
<evidence type="ECO:0000256" key="3">
    <source>
        <dbReference type="ARBA" id="ARBA00022989"/>
    </source>
</evidence>
<evidence type="ECO:0000256" key="1">
    <source>
        <dbReference type="ARBA" id="ARBA00004141"/>
    </source>
</evidence>
<feature type="transmembrane region" description="Helical" evidence="6">
    <location>
        <begin position="60"/>
        <end position="84"/>
    </location>
</feature>
<keyword evidence="2 6" id="KW-0812">Transmembrane</keyword>
<comment type="caution">
    <text evidence="7">The sequence shown here is derived from an EMBL/GenBank/DDBJ whole genome shotgun (WGS) entry which is preliminary data.</text>
</comment>
<feature type="compositionally biased region" description="Basic and acidic residues" evidence="5">
    <location>
        <begin position="263"/>
        <end position="286"/>
    </location>
</feature>
<evidence type="ECO:0000256" key="2">
    <source>
        <dbReference type="ARBA" id="ARBA00022692"/>
    </source>
</evidence>
<protein>
    <recommendedName>
        <fullName evidence="9">Major facilitator superfamily (MFS) profile domain-containing protein</fullName>
    </recommendedName>
</protein>
<feature type="transmembrane region" description="Helical" evidence="6">
    <location>
        <begin position="372"/>
        <end position="392"/>
    </location>
</feature>
<dbReference type="PANTHER" id="PTHR23502:SF30">
    <property type="entry name" value="TRANSPORTER, PUTATIVE (AFU_ORTHOLOGUE AFUA_8G04702)-RELATED"/>
    <property type="match status" value="1"/>
</dbReference>
<evidence type="ECO:0008006" key="9">
    <source>
        <dbReference type="Google" id="ProtNLM"/>
    </source>
</evidence>
<feature type="transmembrane region" description="Helical" evidence="6">
    <location>
        <begin position="413"/>
        <end position="432"/>
    </location>
</feature>
<feature type="transmembrane region" description="Helical" evidence="6">
    <location>
        <begin position="149"/>
        <end position="171"/>
    </location>
</feature>
<feature type="region of interest" description="Disordered" evidence="5">
    <location>
        <begin position="260"/>
        <end position="291"/>
    </location>
</feature>
<comment type="subcellular location">
    <subcellularLocation>
        <location evidence="1">Membrane</location>
        <topology evidence="1">Multi-pass membrane protein</topology>
    </subcellularLocation>
</comment>
<feature type="transmembrane region" description="Helical" evidence="6">
    <location>
        <begin position="476"/>
        <end position="495"/>
    </location>
</feature>
<keyword evidence="3 6" id="KW-1133">Transmembrane helix</keyword>